<reference evidence="4" key="3">
    <citation type="submission" date="2025-04" db="UniProtKB">
        <authorList>
            <consortium name="RefSeq"/>
        </authorList>
    </citation>
    <scope>IDENTIFICATION</scope>
    <source>
        <strain evidence="4">CBS 781.70</strain>
    </source>
</reference>
<feature type="compositionally biased region" description="Basic and acidic residues" evidence="1">
    <location>
        <begin position="1"/>
        <end position="23"/>
    </location>
</feature>
<protein>
    <submittedName>
        <fullName evidence="2 4">Uncharacterized protein</fullName>
    </submittedName>
</protein>
<evidence type="ECO:0000313" key="2">
    <source>
        <dbReference type="EMBL" id="KAF1817280.1"/>
    </source>
</evidence>
<dbReference type="EMBL" id="ML975149">
    <property type="protein sequence ID" value="KAF1817280.1"/>
    <property type="molecule type" value="Genomic_DNA"/>
</dbReference>
<accession>A0A6G1GHD5</accession>
<organism evidence="2">
    <name type="scientific">Eremomyces bilateralis CBS 781.70</name>
    <dbReference type="NCBI Taxonomy" id="1392243"/>
    <lineage>
        <taxon>Eukaryota</taxon>
        <taxon>Fungi</taxon>
        <taxon>Dikarya</taxon>
        <taxon>Ascomycota</taxon>
        <taxon>Pezizomycotina</taxon>
        <taxon>Dothideomycetes</taxon>
        <taxon>Dothideomycetes incertae sedis</taxon>
        <taxon>Eremomycetales</taxon>
        <taxon>Eremomycetaceae</taxon>
        <taxon>Eremomyces</taxon>
    </lineage>
</organism>
<reference evidence="2 4" key="1">
    <citation type="submission" date="2020-01" db="EMBL/GenBank/DDBJ databases">
        <authorList>
            <consortium name="DOE Joint Genome Institute"/>
            <person name="Haridas S."/>
            <person name="Albert R."/>
            <person name="Binder M."/>
            <person name="Bloem J."/>
            <person name="Labutti K."/>
            <person name="Salamov A."/>
            <person name="Andreopoulos B."/>
            <person name="Baker S.E."/>
            <person name="Barry K."/>
            <person name="Bills G."/>
            <person name="Bluhm B.H."/>
            <person name="Cannon C."/>
            <person name="Castanera R."/>
            <person name="Culley D.E."/>
            <person name="Daum C."/>
            <person name="Ezra D."/>
            <person name="Gonzalez J.B."/>
            <person name="Henrissat B."/>
            <person name="Kuo A."/>
            <person name="Liang C."/>
            <person name="Lipzen A."/>
            <person name="Lutzoni F."/>
            <person name="Magnuson J."/>
            <person name="Mondo S."/>
            <person name="Nolan M."/>
            <person name="Ohm R."/>
            <person name="Pangilinan J."/>
            <person name="Park H.-J."/>
            <person name="Ramirez L."/>
            <person name="Alfaro M."/>
            <person name="Sun H."/>
            <person name="Tritt A."/>
            <person name="Yoshinaga Y."/>
            <person name="Zwiers L.-H."/>
            <person name="Turgeon B.G."/>
            <person name="Goodwin S.B."/>
            <person name="Spatafora J.W."/>
            <person name="Crous P.W."/>
            <person name="Grigoriev I.V."/>
        </authorList>
    </citation>
    <scope>NUCLEOTIDE SEQUENCE</scope>
    <source>
        <strain evidence="2 4">CBS 781.70</strain>
    </source>
</reference>
<feature type="region of interest" description="Disordered" evidence="1">
    <location>
        <begin position="1"/>
        <end position="25"/>
    </location>
</feature>
<dbReference type="Proteomes" id="UP000504638">
    <property type="component" value="Unplaced"/>
</dbReference>
<dbReference type="RefSeq" id="XP_033538911.1">
    <property type="nucleotide sequence ID" value="XM_033673872.1"/>
</dbReference>
<reference evidence="4" key="2">
    <citation type="submission" date="2020-04" db="EMBL/GenBank/DDBJ databases">
        <authorList>
            <consortium name="NCBI Genome Project"/>
        </authorList>
    </citation>
    <scope>NUCLEOTIDE SEQUENCE</scope>
    <source>
        <strain evidence="4">CBS 781.70</strain>
    </source>
</reference>
<evidence type="ECO:0000256" key="1">
    <source>
        <dbReference type="SAM" id="MobiDB-lite"/>
    </source>
</evidence>
<keyword evidence="3" id="KW-1185">Reference proteome</keyword>
<name>A0A6G1GHD5_9PEZI</name>
<evidence type="ECO:0000313" key="3">
    <source>
        <dbReference type="Proteomes" id="UP000504638"/>
    </source>
</evidence>
<gene>
    <name evidence="2 4" type="ORF">P152DRAFT_14316</name>
</gene>
<evidence type="ECO:0000313" key="4">
    <source>
        <dbReference type="RefSeq" id="XP_033538911.1"/>
    </source>
</evidence>
<dbReference type="AlphaFoldDB" id="A0A6G1GHD5"/>
<dbReference type="GeneID" id="54414442"/>
<sequence length="175" mass="19051">MKVDSERMCRETKVQRAESKRNEAASTTVEQNPVFRSCGLVGLSPLCRSSSLLTTSDSHRVVLHLTREEARLGICPTLQGLTVDSHHASLAVDNCRDRSDASQLTRALTGAGLGAALQRNERGGWSWSSSGTCSTLGRVLRCGETGKNKRFGRVRARLHASALCKPHSVRSNSLY</sequence>
<proteinExistence type="predicted"/>